<reference evidence="1" key="5">
    <citation type="journal article" date="2021" name="G3 (Bethesda)">
        <title>Aegilops tauschii genome assembly Aet v5.0 features greater sequence contiguity and improved annotation.</title>
        <authorList>
            <person name="Wang L."/>
            <person name="Zhu T."/>
            <person name="Rodriguez J.C."/>
            <person name="Deal K.R."/>
            <person name="Dubcovsky J."/>
            <person name="McGuire P.E."/>
            <person name="Lux T."/>
            <person name="Spannagl M."/>
            <person name="Mayer K.F.X."/>
            <person name="Baldrich P."/>
            <person name="Meyers B.C."/>
            <person name="Huo N."/>
            <person name="Gu Y.Q."/>
            <person name="Zhou H."/>
            <person name="Devos K.M."/>
            <person name="Bennetzen J.L."/>
            <person name="Unver T."/>
            <person name="Budak H."/>
            <person name="Gulick P.J."/>
            <person name="Galiba G."/>
            <person name="Kalapos B."/>
            <person name="Nelson D.R."/>
            <person name="Li P."/>
            <person name="You F.M."/>
            <person name="Luo M.C."/>
            <person name="Dvorak J."/>
        </authorList>
    </citation>
    <scope>NUCLEOTIDE SEQUENCE [LARGE SCALE GENOMIC DNA]</scope>
    <source>
        <strain evidence="1">cv. AL8/78</strain>
    </source>
</reference>
<evidence type="ECO:0000313" key="1">
    <source>
        <dbReference type="EnsemblPlants" id="AET5Gv20762800.1"/>
    </source>
</evidence>
<accession>A0A453LH54</accession>
<reference evidence="1" key="4">
    <citation type="submission" date="2019-03" db="UniProtKB">
        <authorList>
            <consortium name="EnsemblPlants"/>
        </authorList>
    </citation>
    <scope>IDENTIFICATION</scope>
</reference>
<dbReference type="EnsemblPlants" id="AET5Gv20762800.1">
    <property type="protein sequence ID" value="AET5Gv20762800.1"/>
    <property type="gene ID" value="AET5Gv20762800"/>
</dbReference>
<dbReference type="Gramene" id="AET5Gv20762800.1">
    <property type="protein sequence ID" value="AET5Gv20762800.1"/>
    <property type="gene ID" value="AET5Gv20762800"/>
</dbReference>
<reference evidence="2" key="1">
    <citation type="journal article" date="2014" name="Science">
        <title>Ancient hybridizations among the ancestral genomes of bread wheat.</title>
        <authorList>
            <consortium name="International Wheat Genome Sequencing Consortium,"/>
            <person name="Marcussen T."/>
            <person name="Sandve S.R."/>
            <person name="Heier L."/>
            <person name="Spannagl M."/>
            <person name="Pfeifer M."/>
            <person name="Jakobsen K.S."/>
            <person name="Wulff B.B."/>
            <person name="Steuernagel B."/>
            <person name="Mayer K.F."/>
            <person name="Olsen O.A."/>
        </authorList>
    </citation>
    <scope>NUCLEOTIDE SEQUENCE [LARGE SCALE GENOMIC DNA]</scope>
    <source>
        <strain evidence="2">cv. AL8/78</strain>
    </source>
</reference>
<protein>
    <submittedName>
        <fullName evidence="1">Uncharacterized protein</fullName>
    </submittedName>
</protein>
<dbReference type="Proteomes" id="UP000015105">
    <property type="component" value="Chromosome 5D"/>
</dbReference>
<organism evidence="1 2">
    <name type="scientific">Aegilops tauschii subsp. strangulata</name>
    <name type="common">Goatgrass</name>
    <dbReference type="NCBI Taxonomy" id="200361"/>
    <lineage>
        <taxon>Eukaryota</taxon>
        <taxon>Viridiplantae</taxon>
        <taxon>Streptophyta</taxon>
        <taxon>Embryophyta</taxon>
        <taxon>Tracheophyta</taxon>
        <taxon>Spermatophyta</taxon>
        <taxon>Magnoliopsida</taxon>
        <taxon>Liliopsida</taxon>
        <taxon>Poales</taxon>
        <taxon>Poaceae</taxon>
        <taxon>BOP clade</taxon>
        <taxon>Pooideae</taxon>
        <taxon>Triticodae</taxon>
        <taxon>Triticeae</taxon>
        <taxon>Triticinae</taxon>
        <taxon>Aegilops</taxon>
    </lineage>
</organism>
<dbReference type="AlphaFoldDB" id="A0A453LH54"/>
<dbReference type="STRING" id="200361.A0A453LH54"/>
<reference evidence="1" key="3">
    <citation type="journal article" date="2017" name="Nature">
        <title>Genome sequence of the progenitor of the wheat D genome Aegilops tauschii.</title>
        <authorList>
            <person name="Luo M.C."/>
            <person name="Gu Y.Q."/>
            <person name="Puiu D."/>
            <person name="Wang H."/>
            <person name="Twardziok S.O."/>
            <person name="Deal K.R."/>
            <person name="Huo N."/>
            <person name="Zhu T."/>
            <person name="Wang L."/>
            <person name="Wang Y."/>
            <person name="McGuire P.E."/>
            <person name="Liu S."/>
            <person name="Long H."/>
            <person name="Ramasamy R.K."/>
            <person name="Rodriguez J.C."/>
            <person name="Van S.L."/>
            <person name="Yuan L."/>
            <person name="Wang Z."/>
            <person name="Xia Z."/>
            <person name="Xiao L."/>
            <person name="Anderson O.D."/>
            <person name="Ouyang S."/>
            <person name="Liang Y."/>
            <person name="Zimin A.V."/>
            <person name="Pertea G."/>
            <person name="Qi P."/>
            <person name="Bennetzen J.L."/>
            <person name="Dai X."/>
            <person name="Dawson M.W."/>
            <person name="Muller H.G."/>
            <person name="Kugler K."/>
            <person name="Rivarola-Duarte L."/>
            <person name="Spannagl M."/>
            <person name="Mayer K.F.X."/>
            <person name="Lu F.H."/>
            <person name="Bevan M.W."/>
            <person name="Leroy P."/>
            <person name="Li P."/>
            <person name="You F.M."/>
            <person name="Sun Q."/>
            <person name="Liu Z."/>
            <person name="Lyons E."/>
            <person name="Wicker T."/>
            <person name="Salzberg S.L."/>
            <person name="Devos K.M."/>
            <person name="Dvorak J."/>
        </authorList>
    </citation>
    <scope>NUCLEOTIDE SEQUENCE [LARGE SCALE GENOMIC DNA]</scope>
    <source>
        <strain evidence="1">cv. AL8/78</strain>
    </source>
</reference>
<sequence length="111" mass="13121">MMQAVLEHVDRVDDHVLNFKGSIKGHRVLNRNRARRHLTLMADYFAPDALFTDHFHRRFRMRKSVIDRLYHGIWSYDDYFILKKDIVGMIGFSGYHKCTATLRMLAYGTAC</sequence>
<proteinExistence type="predicted"/>
<dbReference type="PANTHER" id="PTHR47150:SF7">
    <property type="entry name" value="NUCLEASE"/>
    <property type="match status" value="1"/>
</dbReference>
<evidence type="ECO:0000313" key="2">
    <source>
        <dbReference type="Proteomes" id="UP000015105"/>
    </source>
</evidence>
<reference evidence="2" key="2">
    <citation type="journal article" date="2017" name="Nat. Plants">
        <title>The Aegilops tauschii genome reveals multiple impacts of transposons.</title>
        <authorList>
            <person name="Zhao G."/>
            <person name="Zou C."/>
            <person name="Li K."/>
            <person name="Wang K."/>
            <person name="Li T."/>
            <person name="Gao L."/>
            <person name="Zhang X."/>
            <person name="Wang H."/>
            <person name="Yang Z."/>
            <person name="Liu X."/>
            <person name="Jiang W."/>
            <person name="Mao L."/>
            <person name="Kong X."/>
            <person name="Jiao Y."/>
            <person name="Jia J."/>
        </authorList>
    </citation>
    <scope>NUCLEOTIDE SEQUENCE [LARGE SCALE GENOMIC DNA]</scope>
    <source>
        <strain evidence="2">cv. AL8/78</strain>
    </source>
</reference>
<keyword evidence="2" id="KW-1185">Reference proteome</keyword>
<name>A0A453LH54_AEGTS</name>
<dbReference type="PANTHER" id="PTHR47150">
    <property type="entry name" value="OS12G0169200 PROTEIN"/>
    <property type="match status" value="1"/>
</dbReference>